<evidence type="ECO:0000256" key="6">
    <source>
        <dbReference type="SAM" id="MobiDB-lite"/>
    </source>
</evidence>
<feature type="transmembrane region" description="Helical" evidence="7">
    <location>
        <begin position="266"/>
        <end position="283"/>
    </location>
</feature>
<evidence type="ECO:0000256" key="2">
    <source>
        <dbReference type="ARBA" id="ARBA00022692"/>
    </source>
</evidence>
<dbReference type="PANTHER" id="PTHR12943">
    <property type="entry name" value="HOMOCYSTEINE-RESPONSIVE ENDOPLASMIC RETICULUM-RESIDENT UNIQUITIN-LIKE DOMAIN HERPUD PROTEIN FAMILY MEMBER"/>
    <property type="match status" value="1"/>
</dbReference>
<feature type="region of interest" description="Disordered" evidence="6">
    <location>
        <begin position="289"/>
        <end position="331"/>
    </location>
</feature>
<dbReference type="EMBL" id="OA882263">
    <property type="protein sequence ID" value="CAD7274245.1"/>
    <property type="molecule type" value="Genomic_DNA"/>
</dbReference>
<evidence type="ECO:0000313" key="9">
    <source>
        <dbReference type="EMBL" id="CAD7274245.1"/>
    </source>
</evidence>
<evidence type="ECO:0000313" key="10">
    <source>
        <dbReference type="Proteomes" id="UP000678499"/>
    </source>
</evidence>
<reference evidence="9" key="1">
    <citation type="submission" date="2020-11" db="EMBL/GenBank/DDBJ databases">
        <authorList>
            <person name="Tran Van P."/>
        </authorList>
    </citation>
    <scope>NUCLEOTIDE SEQUENCE</scope>
</reference>
<feature type="domain" description="Ubiquitin-like" evidence="8">
    <location>
        <begin position="3"/>
        <end position="64"/>
    </location>
</feature>
<dbReference type="Proteomes" id="UP000678499">
    <property type="component" value="Unassembled WGS sequence"/>
</dbReference>
<feature type="compositionally biased region" description="Acidic residues" evidence="6">
    <location>
        <begin position="322"/>
        <end position="331"/>
    </location>
</feature>
<evidence type="ECO:0000256" key="3">
    <source>
        <dbReference type="ARBA" id="ARBA00022989"/>
    </source>
</evidence>
<dbReference type="AlphaFoldDB" id="A0A7R9BI82"/>
<feature type="region of interest" description="Disordered" evidence="6">
    <location>
        <begin position="186"/>
        <end position="216"/>
    </location>
</feature>
<keyword evidence="10" id="KW-1185">Reference proteome</keyword>
<keyword evidence="2 7" id="KW-0812">Transmembrane</keyword>
<keyword evidence="5" id="KW-0834">Unfolded protein response</keyword>
<evidence type="ECO:0000256" key="4">
    <source>
        <dbReference type="ARBA" id="ARBA00023136"/>
    </source>
</evidence>
<comment type="subcellular location">
    <subcellularLocation>
        <location evidence="1">Membrane</location>
    </subcellularLocation>
</comment>
<keyword evidence="3 7" id="KW-1133">Transmembrane helix</keyword>
<feature type="compositionally biased region" description="Pro residues" evidence="6">
    <location>
        <begin position="195"/>
        <end position="207"/>
    </location>
</feature>
<dbReference type="Gene3D" id="3.10.20.90">
    <property type="entry name" value="Phosphatidylinositol 3-kinase Catalytic Subunit, Chain A, domain 1"/>
    <property type="match status" value="1"/>
</dbReference>
<dbReference type="PANTHER" id="PTHR12943:SF27">
    <property type="entry name" value="HOMOCYSTEINE-INDUCED ENDOPLASMIC RETICULUM PROTEIN, ISOFORM A"/>
    <property type="match status" value="1"/>
</dbReference>
<sequence>MVIHIVIKASNQMVPDVPIVCQDDWTVHRLKEEICSEYPTKPTVEDQRLIFGGAFLTDDSPLAEVFKQKHIGAEPEEPLSAHTIHLVLNHDVASRVKIVPEVRAKKPSNDPLVVSEDGLRRRINSSGPEAYETRPAGAARLPAYQNEAEARAAYNAVMSWYMVHYRPYYDWYCQTYYGVPLPPPPTGGAASTPGAAPPESPPNPEQPPRNGNNQQMRMDAQGNAFFADDDDEDNAREWDVLDWIYTIARFGVFLSIVYFYSTMTRFGVIVCLALLLQYLHARLRRDNRRQQRNAADAPARQENEQPQQQPEPRPSEPPNEQTESENVAEEEEAPRGIFAIWAFVYAFVSSIFPEVPAN</sequence>
<dbReference type="InterPro" id="IPR000626">
    <property type="entry name" value="Ubiquitin-like_dom"/>
</dbReference>
<dbReference type="OrthoDB" id="21589at2759"/>
<dbReference type="FunFam" id="3.10.20.90:FF:000046">
    <property type="entry name" value="Homocysteine-responsive endoplasmic reticulum-resident ubiquitin-like domain member 2 protein"/>
    <property type="match status" value="1"/>
</dbReference>
<dbReference type="EMBL" id="CAJPEX010000226">
    <property type="protein sequence ID" value="CAG0914397.1"/>
    <property type="molecule type" value="Genomic_DNA"/>
</dbReference>
<dbReference type="Pfam" id="PF00240">
    <property type="entry name" value="ubiquitin"/>
    <property type="match status" value="1"/>
</dbReference>
<organism evidence="9">
    <name type="scientific">Notodromas monacha</name>
    <dbReference type="NCBI Taxonomy" id="399045"/>
    <lineage>
        <taxon>Eukaryota</taxon>
        <taxon>Metazoa</taxon>
        <taxon>Ecdysozoa</taxon>
        <taxon>Arthropoda</taxon>
        <taxon>Crustacea</taxon>
        <taxon>Oligostraca</taxon>
        <taxon>Ostracoda</taxon>
        <taxon>Podocopa</taxon>
        <taxon>Podocopida</taxon>
        <taxon>Cypridocopina</taxon>
        <taxon>Cypridoidea</taxon>
        <taxon>Cyprididae</taxon>
        <taxon>Notodromas</taxon>
    </lineage>
</organism>
<dbReference type="InterPro" id="IPR029071">
    <property type="entry name" value="Ubiquitin-like_domsf"/>
</dbReference>
<dbReference type="SUPFAM" id="SSF54236">
    <property type="entry name" value="Ubiquitin-like"/>
    <property type="match status" value="1"/>
</dbReference>
<dbReference type="InterPro" id="IPR039751">
    <property type="entry name" value="HERPUD1/2"/>
</dbReference>
<keyword evidence="4 7" id="KW-0472">Membrane</keyword>
<accession>A0A7R9BI82</accession>
<evidence type="ECO:0000256" key="7">
    <source>
        <dbReference type="SAM" id="Phobius"/>
    </source>
</evidence>
<name>A0A7R9BI82_9CRUS</name>
<dbReference type="GO" id="GO:0030968">
    <property type="term" value="P:endoplasmic reticulum unfolded protein response"/>
    <property type="evidence" value="ECO:0007669"/>
    <property type="project" value="TreeGrafter"/>
</dbReference>
<dbReference type="SMART" id="SM00213">
    <property type="entry name" value="UBQ"/>
    <property type="match status" value="1"/>
</dbReference>
<feature type="compositionally biased region" description="Low complexity" evidence="6">
    <location>
        <begin position="292"/>
        <end position="308"/>
    </location>
</feature>
<evidence type="ECO:0000256" key="1">
    <source>
        <dbReference type="ARBA" id="ARBA00004370"/>
    </source>
</evidence>
<gene>
    <name evidence="9" type="ORF">NMOB1V02_LOCUS2093</name>
</gene>
<dbReference type="PROSITE" id="PS50053">
    <property type="entry name" value="UBIQUITIN_2"/>
    <property type="match status" value="1"/>
</dbReference>
<proteinExistence type="predicted"/>
<dbReference type="GO" id="GO:0016020">
    <property type="term" value="C:membrane"/>
    <property type="evidence" value="ECO:0007669"/>
    <property type="project" value="UniProtKB-SubCell"/>
</dbReference>
<evidence type="ECO:0000256" key="5">
    <source>
        <dbReference type="ARBA" id="ARBA00023230"/>
    </source>
</evidence>
<protein>
    <recommendedName>
        <fullName evidence="8">Ubiquitin-like domain-containing protein</fullName>
    </recommendedName>
</protein>
<evidence type="ECO:0000259" key="8">
    <source>
        <dbReference type="PROSITE" id="PS50053"/>
    </source>
</evidence>